<feature type="domain" description="TolB N-terminal" evidence="1">
    <location>
        <begin position="56"/>
        <end position="143"/>
    </location>
</feature>
<name>A0A382UH48_9ZZZZ</name>
<evidence type="ECO:0000259" key="1">
    <source>
        <dbReference type="Pfam" id="PF04052"/>
    </source>
</evidence>
<proteinExistence type="predicted"/>
<dbReference type="SUPFAM" id="SSF52964">
    <property type="entry name" value="TolB, N-terminal domain"/>
    <property type="match status" value="1"/>
</dbReference>
<reference evidence="2" key="1">
    <citation type="submission" date="2018-05" db="EMBL/GenBank/DDBJ databases">
        <authorList>
            <person name="Lanie J.A."/>
            <person name="Ng W.-L."/>
            <person name="Kazmierczak K.M."/>
            <person name="Andrzejewski T.M."/>
            <person name="Davidsen T.M."/>
            <person name="Wayne K.J."/>
            <person name="Tettelin H."/>
            <person name="Glass J.I."/>
            <person name="Rusch D."/>
            <person name="Podicherti R."/>
            <person name="Tsui H.-C.T."/>
            <person name="Winkler M.E."/>
        </authorList>
    </citation>
    <scope>NUCLEOTIDE SEQUENCE</scope>
</reference>
<dbReference type="EMBL" id="UINC01143945">
    <property type="protein sequence ID" value="SVD33165.1"/>
    <property type="molecule type" value="Genomic_DNA"/>
</dbReference>
<dbReference type="GO" id="GO:0015031">
    <property type="term" value="P:protein transport"/>
    <property type="evidence" value="ECO:0007669"/>
    <property type="project" value="InterPro"/>
</dbReference>
<dbReference type="GO" id="GO:0042597">
    <property type="term" value="C:periplasmic space"/>
    <property type="evidence" value="ECO:0007669"/>
    <property type="project" value="InterPro"/>
</dbReference>
<protein>
    <recommendedName>
        <fullName evidence="1">TolB N-terminal domain-containing protein</fullName>
    </recommendedName>
</protein>
<dbReference type="AlphaFoldDB" id="A0A382UH48"/>
<dbReference type="Pfam" id="PF04052">
    <property type="entry name" value="TolB_N"/>
    <property type="match status" value="1"/>
</dbReference>
<evidence type="ECO:0000313" key="2">
    <source>
        <dbReference type="EMBL" id="SVD33165.1"/>
    </source>
</evidence>
<organism evidence="2">
    <name type="scientific">marine metagenome</name>
    <dbReference type="NCBI Taxonomy" id="408172"/>
    <lineage>
        <taxon>unclassified sequences</taxon>
        <taxon>metagenomes</taxon>
        <taxon>ecological metagenomes</taxon>
    </lineage>
</organism>
<gene>
    <name evidence="2" type="ORF">METZ01_LOCUS386019</name>
</gene>
<dbReference type="Gene3D" id="3.40.50.10070">
    <property type="entry name" value="TolB, N-terminal domain"/>
    <property type="match status" value="1"/>
</dbReference>
<feature type="non-terminal residue" evidence="2">
    <location>
        <position position="186"/>
    </location>
</feature>
<accession>A0A382UH48</accession>
<dbReference type="InterPro" id="IPR007195">
    <property type="entry name" value="TolB_N"/>
</dbReference>
<sequence>MCCSIKTKWVLGYGLSIRNFFAAIFVTALGGTPGVAQQLDSIPGVTLGLLYEAEFQPALAIQPFSGRLGGEAIASEVQQIVARDLRYSDRFEVIDSLPRALVGDAVDYQLWDQLGAVWLLSAVLEGAGEGFVLILELHDIVYGEIHSRGRFPVPDDLSKDFRMAVHLASDAIIEWIYEEAGMAASR</sequence>